<dbReference type="InterPro" id="IPR000719">
    <property type="entry name" value="Prot_kinase_dom"/>
</dbReference>
<feature type="region of interest" description="Disordered" evidence="9">
    <location>
        <begin position="634"/>
        <end position="660"/>
    </location>
</feature>
<proteinExistence type="predicted"/>
<keyword evidence="5" id="KW-0862">Zinc</keyword>
<feature type="region of interest" description="Disordered" evidence="9">
    <location>
        <begin position="381"/>
        <end position="414"/>
    </location>
</feature>
<feature type="region of interest" description="Disordered" evidence="9">
    <location>
        <begin position="186"/>
        <end position="231"/>
    </location>
</feature>
<accession>A0AAE1CEJ8</accession>
<dbReference type="Proteomes" id="UP001283361">
    <property type="component" value="Unassembled WGS sequence"/>
</dbReference>
<dbReference type="EMBL" id="JAWDGP010008103">
    <property type="protein sequence ID" value="KAK3691186.1"/>
    <property type="molecule type" value="Genomic_DNA"/>
</dbReference>
<dbReference type="GO" id="GO:0005524">
    <property type="term" value="F:ATP binding"/>
    <property type="evidence" value="ECO:0007669"/>
    <property type="project" value="UniProtKB-KW"/>
</dbReference>
<comment type="catalytic activity">
    <reaction evidence="8">
        <text>L-seryl-[protein] + ATP = O-phospho-L-seryl-[protein] + ADP + H(+)</text>
        <dbReference type="Rhea" id="RHEA:17989"/>
        <dbReference type="Rhea" id="RHEA-COMP:9863"/>
        <dbReference type="Rhea" id="RHEA-COMP:11604"/>
        <dbReference type="ChEBI" id="CHEBI:15378"/>
        <dbReference type="ChEBI" id="CHEBI:29999"/>
        <dbReference type="ChEBI" id="CHEBI:30616"/>
        <dbReference type="ChEBI" id="CHEBI:83421"/>
        <dbReference type="ChEBI" id="CHEBI:456216"/>
        <dbReference type="EC" id="2.7.11.1"/>
    </reaction>
</comment>
<dbReference type="Gene3D" id="1.10.510.10">
    <property type="entry name" value="Transferase(Phosphotransferase) domain 1"/>
    <property type="match status" value="1"/>
</dbReference>
<feature type="compositionally biased region" description="Low complexity" evidence="9">
    <location>
        <begin position="300"/>
        <end position="311"/>
    </location>
</feature>
<dbReference type="InterPro" id="IPR046933">
    <property type="entry name" value="SAM_KSR1_N_sf"/>
</dbReference>
<dbReference type="FunFam" id="1.10.510.10:FF:000107">
    <property type="entry name" value="kinase suppressor of Ras 1"/>
    <property type="match status" value="1"/>
</dbReference>
<dbReference type="InterPro" id="IPR046861">
    <property type="entry name" value="SAM_KSR1_N"/>
</dbReference>
<evidence type="ECO:0000256" key="5">
    <source>
        <dbReference type="ARBA" id="ARBA00022833"/>
    </source>
</evidence>
<dbReference type="PANTHER" id="PTHR44329">
    <property type="entry name" value="SERINE/THREONINE-PROTEIN KINASE TNNI3K-RELATED"/>
    <property type="match status" value="1"/>
</dbReference>
<keyword evidence="3" id="KW-0547">Nucleotide-binding</keyword>
<evidence type="ECO:0000259" key="10">
    <source>
        <dbReference type="PROSITE" id="PS50011"/>
    </source>
</evidence>
<dbReference type="CDD" id="cd14063">
    <property type="entry name" value="PK_KSR"/>
    <property type="match status" value="1"/>
</dbReference>
<keyword evidence="1" id="KW-0808">Transferase</keyword>
<dbReference type="Gene3D" id="1.10.150.50">
    <property type="entry name" value="Transcription Factor, Ets-1"/>
    <property type="match status" value="1"/>
</dbReference>
<dbReference type="InterPro" id="IPR013761">
    <property type="entry name" value="SAM/pointed_sf"/>
</dbReference>
<dbReference type="FunFam" id="3.30.200.20:FF:000034">
    <property type="entry name" value="Kinase suppressor of Ras 1"/>
    <property type="match status" value="1"/>
</dbReference>
<comment type="caution">
    <text evidence="12">The sequence shown here is derived from an EMBL/GenBank/DDBJ whole genome shotgun (WGS) entry which is preliminary data.</text>
</comment>
<keyword evidence="4" id="KW-0418">Kinase</keyword>
<feature type="compositionally biased region" description="Low complexity" evidence="9">
    <location>
        <begin position="256"/>
        <end position="274"/>
    </location>
</feature>
<evidence type="ECO:0000256" key="8">
    <source>
        <dbReference type="ARBA" id="ARBA00048679"/>
    </source>
</evidence>
<evidence type="ECO:0000256" key="3">
    <source>
        <dbReference type="ARBA" id="ARBA00022741"/>
    </source>
</evidence>
<comment type="catalytic activity">
    <reaction evidence="7">
        <text>L-threonyl-[protein] + ATP = O-phospho-L-threonyl-[protein] + ADP + H(+)</text>
        <dbReference type="Rhea" id="RHEA:46608"/>
        <dbReference type="Rhea" id="RHEA-COMP:11060"/>
        <dbReference type="Rhea" id="RHEA-COMP:11605"/>
        <dbReference type="ChEBI" id="CHEBI:15378"/>
        <dbReference type="ChEBI" id="CHEBI:30013"/>
        <dbReference type="ChEBI" id="CHEBI:30616"/>
        <dbReference type="ChEBI" id="CHEBI:61977"/>
        <dbReference type="ChEBI" id="CHEBI:456216"/>
        <dbReference type="EC" id="2.7.11.1"/>
    </reaction>
</comment>
<keyword evidence="6" id="KW-0067">ATP-binding</keyword>
<gene>
    <name evidence="12" type="ORF">RRG08_039044</name>
</gene>
<dbReference type="Pfam" id="PF20406">
    <property type="entry name" value="SAM_KSR1_N"/>
    <property type="match status" value="1"/>
</dbReference>
<evidence type="ECO:0008006" key="14">
    <source>
        <dbReference type="Google" id="ProtNLM"/>
    </source>
</evidence>
<reference evidence="12" key="1">
    <citation type="journal article" date="2023" name="G3 (Bethesda)">
        <title>A reference genome for the long-term kleptoplast-retaining sea slug Elysia crispata morphotype clarki.</title>
        <authorList>
            <person name="Eastman K.E."/>
            <person name="Pendleton A.L."/>
            <person name="Shaikh M.A."/>
            <person name="Suttiyut T."/>
            <person name="Ogas R."/>
            <person name="Tomko P."/>
            <person name="Gavelis G."/>
            <person name="Widhalm J.R."/>
            <person name="Wisecaver J.H."/>
        </authorList>
    </citation>
    <scope>NUCLEOTIDE SEQUENCE</scope>
    <source>
        <strain evidence="12">ECLA1</strain>
    </source>
</reference>
<dbReference type="PROSITE" id="PS00109">
    <property type="entry name" value="PROTEIN_KINASE_TYR"/>
    <property type="match status" value="1"/>
</dbReference>
<evidence type="ECO:0000256" key="6">
    <source>
        <dbReference type="ARBA" id="ARBA00022840"/>
    </source>
</evidence>
<dbReference type="InterPro" id="IPR046349">
    <property type="entry name" value="C1-like_sf"/>
</dbReference>
<feature type="compositionally biased region" description="Polar residues" evidence="9">
    <location>
        <begin position="396"/>
        <end position="406"/>
    </location>
</feature>
<dbReference type="InterPro" id="IPR001245">
    <property type="entry name" value="Ser-Thr/Tyr_kinase_cat_dom"/>
</dbReference>
<feature type="compositionally biased region" description="Low complexity" evidence="9">
    <location>
        <begin position="198"/>
        <end position="218"/>
    </location>
</feature>
<dbReference type="InterPro" id="IPR051681">
    <property type="entry name" value="Ser/Thr_Kinases-Pseudokinases"/>
</dbReference>
<organism evidence="12 13">
    <name type="scientific">Elysia crispata</name>
    <name type="common">lettuce slug</name>
    <dbReference type="NCBI Taxonomy" id="231223"/>
    <lineage>
        <taxon>Eukaryota</taxon>
        <taxon>Metazoa</taxon>
        <taxon>Spiralia</taxon>
        <taxon>Lophotrochozoa</taxon>
        <taxon>Mollusca</taxon>
        <taxon>Gastropoda</taxon>
        <taxon>Heterobranchia</taxon>
        <taxon>Euthyneura</taxon>
        <taxon>Panpulmonata</taxon>
        <taxon>Sacoglossa</taxon>
        <taxon>Placobranchoidea</taxon>
        <taxon>Plakobranchidae</taxon>
        <taxon>Elysia</taxon>
    </lineage>
</organism>
<evidence type="ECO:0000256" key="9">
    <source>
        <dbReference type="SAM" id="MobiDB-lite"/>
    </source>
</evidence>
<feature type="region of interest" description="Disordered" evidence="9">
    <location>
        <begin position="243"/>
        <end position="342"/>
    </location>
</feature>
<dbReference type="AlphaFoldDB" id="A0AAE1CEJ8"/>
<dbReference type="InterPro" id="IPR008266">
    <property type="entry name" value="Tyr_kinase_AS"/>
</dbReference>
<feature type="domain" description="Phorbol-ester/DAG-type" evidence="11">
    <location>
        <begin position="449"/>
        <end position="521"/>
    </location>
</feature>
<dbReference type="SUPFAM" id="SSF57889">
    <property type="entry name" value="Cysteine-rich domain"/>
    <property type="match status" value="2"/>
</dbReference>
<sequence>MSSTRNEEQAVLDATRTCTNNQSMIDLTSKHLEELRTQCASTDKITQQEIKEAETKLIHLVGNQLVAKQKLNCDPIPEVLKEYPKLELWLRIVGIPEDAIKEILDKGTSFSDLLHMEKDELTNLLHGLNCSDLEIKTLLTAFNNLRACTEKLLQGQPASGHDWHFTDLACLQAAAVAATAAARSATNSPAVGSSPKHQQLNQQQLQQRTSSTSSTSNLAAHNVGGIPDSMTQSEHRIVMEWNVGRGKPPIGPQLQSSSGTPSSSDVIQHHQQYPQHHHHYHPPRSQPSSPLPSPRAYNGSPSSHRSKSVSSPAVKYPITPPPSKNYSLFPDSSSITKSKSHESQLANKVVDIDPVKTNKKNKPQNINIKLSSSHEALYRRRLSTEGSEAGSRGPSGHSSPVISSPMRSPPYKHDPSAVLIADEHSKYSSNTLTVPRSPKTPMKIHHQTSHKFANTFKITTCDFCHKQMILGYKCKDCKLTPSMFVLAPCDLCLTFAIRGRACKVCKKKFHKDCAQRAPLTCGLSDSSANALRDWQDSPYSQRRVTKATILSPNTVEDLQGLKPVKSMPNFPGGALPDSGSNTSSCNSSSPSSPAYQQTSSDTITSPSPAPSPFTHTQFNFPDVTSTLPIGSLSFGDGARTDSPDLDVVSTNTSNGSDKTLIDSNASEKTLLDRVDSVDSQDDPFIWNRQNSLAATMKEWDIPFEDLHVKEAIGKGRIGTVYRGVWHGDVAIKVLDTGSSADNNAQLAAFKLEIAILRKTRHENLVLFMGACMTPPRLAIVTSFCKGQTLYTMIHLNRNAFKINKAIIVASQIAQGMSYLHARGIIHKDLRTKNVFVDSGKVVITDFGLFHITKLCRGVQKENRLRVPKGWLCYLAPEIIRSLKAMQHSQPDLPFTKMSDLYAFGTVWYELLCNDWPFRGQPCETVIWQVGRGIKQSLSTVAAPREVKEILMSCWAFRPTERPDFSQIAKALNRIPRTRLIRSPSHPCQLSRSSETISLS</sequence>
<feature type="compositionally biased region" description="Polar residues" evidence="9">
    <location>
        <begin position="186"/>
        <end position="197"/>
    </location>
</feature>
<dbReference type="InterPro" id="IPR025561">
    <property type="entry name" value="KSR_SAM-like_dom"/>
</dbReference>
<dbReference type="PANTHER" id="PTHR44329:SF253">
    <property type="entry name" value="KINASE SUPPRESSOR OF RAS 2"/>
    <property type="match status" value="1"/>
</dbReference>
<evidence type="ECO:0000313" key="12">
    <source>
        <dbReference type="EMBL" id="KAK3691186.1"/>
    </source>
</evidence>
<protein>
    <recommendedName>
        <fullName evidence="14">Kinase suppressor of Ras 2</fullName>
    </recommendedName>
</protein>
<keyword evidence="13" id="KW-1185">Reference proteome</keyword>
<evidence type="ECO:0000256" key="4">
    <source>
        <dbReference type="ARBA" id="ARBA00022777"/>
    </source>
</evidence>
<dbReference type="Gene3D" id="6.10.140.1120">
    <property type="match status" value="1"/>
</dbReference>
<evidence type="ECO:0000313" key="13">
    <source>
        <dbReference type="Proteomes" id="UP001283361"/>
    </source>
</evidence>
<dbReference type="Gene3D" id="3.30.60.20">
    <property type="match status" value="1"/>
</dbReference>
<dbReference type="Pfam" id="PF07714">
    <property type="entry name" value="PK_Tyr_Ser-Thr"/>
    <property type="match status" value="1"/>
</dbReference>
<evidence type="ECO:0000259" key="11">
    <source>
        <dbReference type="PROSITE" id="PS50081"/>
    </source>
</evidence>
<dbReference type="InterPro" id="IPR002219">
    <property type="entry name" value="PKC_DAG/PE"/>
</dbReference>
<evidence type="ECO:0000256" key="1">
    <source>
        <dbReference type="ARBA" id="ARBA00022679"/>
    </source>
</evidence>
<dbReference type="InterPro" id="IPR011009">
    <property type="entry name" value="Kinase-like_dom_sf"/>
</dbReference>
<dbReference type="CDD" id="cd20812">
    <property type="entry name" value="C1_KSR"/>
    <property type="match status" value="1"/>
</dbReference>
<feature type="domain" description="Protein kinase" evidence="10">
    <location>
        <begin position="706"/>
        <end position="979"/>
    </location>
</feature>
<feature type="compositionally biased region" description="Polar residues" evidence="9">
    <location>
        <begin position="648"/>
        <end position="660"/>
    </location>
</feature>
<feature type="region of interest" description="Disordered" evidence="9">
    <location>
        <begin position="558"/>
        <end position="619"/>
    </location>
</feature>
<feature type="compositionally biased region" description="Low complexity" evidence="9">
    <location>
        <begin position="578"/>
        <end position="600"/>
    </location>
</feature>
<dbReference type="Gene3D" id="3.30.200.20">
    <property type="entry name" value="Phosphorylase Kinase, domain 1"/>
    <property type="match status" value="1"/>
</dbReference>
<keyword evidence="2" id="KW-0479">Metal-binding</keyword>
<dbReference type="SUPFAM" id="SSF56112">
    <property type="entry name" value="Protein kinase-like (PK-like)"/>
    <property type="match status" value="1"/>
</dbReference>
<evidence type="ECO:0000256" key="2">
    <source>
        <dbReference type="ARBA" id="ARBA00022723"/>
    </source>
</evidence>
<dbReference type="Pfam" id="PF13543">
    <property type="entry name" value="SAM_KSR1"/>
    <property type="match status" value="1"/>
</dbReference>
<dbReference type="GO" id="GO:0004674">
    <property type="term" value="F:protein serine/threonine kinase activity"/>
    <property type="evidence" value="ECO:0007669"/>
    <property type="project" value="UniProtKB-EC"/>
</dbReference>
<dbReference type="PROSITE" id="PS50011">
    <property type="entry name" value="PROTEIN_KINASE_DOM"/>
    <property type="match status" value="1"/>
</dbReference>
<name>A0AAE1CEJ8_9GAST</name>
<evidence type="ECO:0000256" key="7">
    <source>
        <dbReference type="ARBA" id="ARBA00047899"/>
    </source>
</evidence>
<dbReference type="GO" id="GO:0046872">
    <property type="term" value="F:metal ion binding"/>
    <property type="evidence" value="ECO:0007669"/>
    <property type="project" value="UniProtKB-KW"/>
</dbReference>
<dbReference type="PROSITE" id="PS50081">
    <property type="entry name" value="ZF_DAG_PE_2"/>
    <property type="match status" value="1"/>
</dbReference>